<evidence type="ECO:0000256" key="5">
    <source>
        <dbReference type="ARBA" id="ARBA00022692"/>
    </source>
</evidence>
<protein>
    <submittedName>
        <fullName evidence="8">TolC family protein</fullName>
    </submittedName>
</protein>
<dbReference type="PANTHER" id="PTHR30026:SF20">
    <property type="entry name" value="OUTER MEMBRANE PROTEIN TOLC"/>
    <property type="match status" value="1"/>
</dbReference>
<gene>
    <name evidence="8" type="ORF">ABJ384_10565</name>
</gene>
<evidence type="ECO:0000256" key="7">
    <source>
        <dbReference type="ARBA" id="ARBA00023237"/>
    </source>
</evidence>
<dbReference type="GO" id="GO:0015288">
    <property type="term" value="F:porin activity"/>
    <property type="evidence" value="ECO:0007669"/>
    <property type="project" value="TreeGrafter"/>
</dbReference>
<dbReference type="PANTHER" id="PTHR30026">
    <property type="entry name" value="OUTER MEMBRANE PROTEIN TOLC"/>
    <property type="match status" value="1"/>
</dbReference>
<dbReference type="GO" id="GO:0009279">
    <property type="term" value="C:cell outer membrane"/>
    <property type="evidence" value="ECO:0007669"/>
    <property type="project" value="UniProtKB-SubCell"/>
</dbReference>
<dbReference type="AlphaFoldDB" id="A0AAU7SUS9"/>
<dbReference type="GO" id="GO:1990281">
    <property type="term" value="C:efflux pump complex"/>
    <property type="evidence" value="ECO:0007669"/>
    <property type="project" value="TreeGrafter"/>
</dbReference>
<keyword evidence="4" id="KW-1134">Transmembrane beta strand</keyword>
<comment type="similarity">
    <text evidence="2">Belongs to the outer membrane factor (OMF) (TC 1.B.17) family.</text>
</comment>
<evidence type="ECO:0000313" key="8">
    <source>
        <dbReference type="EMBL" id="XBU14897.1"/>
    </source>
</evidence>
<proteinExistence type="inferred from homology"/>
<dbReference type="Pfam" id="PF02321">
    <property type="entry name" value="OEP"/>
    <property type="match status" value="2"/>
</dbReference>
<keyword evidence="7" id="KW-0998">Cell outer membrane</keyword>
<name>A0AAU7SUS9_9GAMM</name>
<dbReference type="SUPFAM" id="SSF56954">
    <property type="entry name" value="Outer membrane efflux proteins (OEP)"/>
    <property type="match status" value="1"/>
</dbReference>
<dbReference type="InterPro" id="IPR003423">
    <property type="entry name" value="OMP_efflux"/>
</dbReference>
<evidence type="ECO:0000256" key="6">
    <source>
        <dbReference type="ARBA" id="ARBA00023136"/>
    </source>
</evidence>
<keyword evidence="6" id="KW-0472">Membrane</keyword>
<keyword evidence="5" id="KW-0812">Transmembrane</keyword>
<dbReference type="InterPro" id="IPR051906">
    <property type="entry name" value="TolC-like"/>
</dbReference>
<evidence type="ECO:0000256" key="3">
    <source>
        <dbReference type="ARBA" id="ARBA00022448"/>
    </source>
</evidence>
<organism evidence="8">
    <name type="scientific">Acinetobacter sp. A1-4-2</name>
    <dbReference type="NCBI Taxonomy" id="3156489"/>
    <lineage>
        <taxon>Bacteria</taxon>
        <taxon>Pseudomonadati</taxon>
        <taxon>Pseudomonadota</taxon>
        <taxon>Gammaproteobacteria</taxon>
        <taxon>Moraxellales</taxon>
        <taxon>Moraxellaceae</taxon>
        <taxon>Acinetobacter</taxon>
    </lineage>
</organism>
<dbReference type="RefSeq" id="WP_349927224.1">
    <property type="nucleotide sequence ID" value="NZ_CP157981.1"/>
</dbReference>
<reference evidence="8" key="1">
    <citation type="submission" date="2024-06" db="EMBL/GenBank/DDBJ databases">
        <authorList>
            <person name="Song Z."/>
        </authorList>
    </citation>
    <scope>NUCLEOTIDE SEQUENCE</scope>
    <source>
        <strain evidence="8">A1-4-2</strain>
    </source>
</reference>
<dbReference type="Gene3D" id="1.20.1600.10">
    <property type="entry name" value="Outer membrane efflux proteins (OEP)"/>
    <property type="match status" value="1"/>
</dbReference>
<dbReference type="GO" id="GO:0015562">
    <property type="term" value="F:efflux transmembrane transporter activity"/>
    <property type="evidence" value="ECO:0007669"/>
    <property type="project" value="InterPro"/>
</dbReference>
<evidence type="ECO:0000256" key="1">
    <source>
        <dbReference type="ARBA" id="ARBA00004442"/>
    </source>
</evidence>
<accession>A0AAU7SUS9</accession>
<evidence type="ECO:0000256" key="4">
    <source>
        <dbReference type="ARBA" id="ARBA00022452"/>
    </source>
</evidence>
<sequence>MRYPQNQVMVLFTTLMLTSPVYAADLKILLQNALTQDPLMIEAQANEQAAISKVKESQALHYPVLAVTANQVLGQSHKDRTDYASEDFTPGLRGTLNLYSFGAISAQVERDKRKSAYFHEKIGETSEELGYTIGSEYIKALRAQESLVVQNRSLERHNKFTQDIGIIVKYDQGRRSELIQAKARQMQVEHMISGLQRELGFALSNLKKYTADVSPDGLRDPFADLSVTDVVNRYSLTHPSQHPSFQAQQAELDSIRSEHKYRQTKRYPSINLEGNVTTEDRQVYLSMSWDMFNQATKYSVEQGGQSIVAANARLGQIQRDIEERARTAEIDMFQSKQTMDITRQQIAASRDVVIANEKQFKIARKTLVDVLNAYNELSAVEMAYVTAQNDFRMAALAYLRAQGKISTWAMGSSNTTWSIQP</sequence>
<comment type="subcellular location">
    <subcellularLocation>
        <location evidence="1">Cell outer membrane</location>
    </subcellularLocation>
</comment>
<evidence type="ECO:0000256" key="2">
    <source>
        <dbReference type="ARBA" id="ARBA00007613"/>
    </source>
</evidence>
<dbReference type="EMBL" id="CP157981">
    <property type="protein sequence ID" value="XBU14897.1"/>
    <property type="molecule type" value="Genomic_DNA"/>
</dbReference>
<keyword evidence="3" id="KW-0813">Transport</keyword>